<feature type="region of interest" description="Disordered" evidence="1">
    <location>
        <begin position="1"/>
        <end position="26"/>
    </location>
</feature>
<feature type="region of interest" description="Disordered" evidence="1">
    <location>
        <begin position="46"/>
        <end position="198"/>
    </location>
</feature>
<evidence type="ECO:0000313" key="2">
    <source>
        <dbReference type="EMBL" id="CAB4824464.1"/>
    </source>
</evidence>
<evidence type="ECO:0000256" key="1">
    <source>
        <dbReference type="SAM" id="MobiDB-lite"/>
    </source>
</evidence>
<organism evidence="2">
    <name type="scientific">freshwater metagenome</name>
    <dbReference type="NCBI Taxonomy" id="449393"/>
    <lineage>
        <taxon>unclassified sequences</taxon>
        <taxon>metagenomes</taxon>
        <taxon>ecological metagenomes</taxon>
    </lineage>
</organism>
<sequence>MPRSRGTPLVPWKHSEHSGTLSQAPEPVDACLRVSLEGLASVGQIDLVGLPGREQSPSGDGRSHPTSVVPGRVQRPQARVRWDRARGPRRHRGPRRVPGDRRALRSGHDLRARLAHGHRSLPHPGCTHRPRAQSDQAGVRRPSNPPGDRLDPRVGRSRWPRAHRARPAGLGQQGRAPRRRRRDRFGPRCAVGGTPVAGRWNRAAHRCAPRWAPPCYRQNRP</sequence>
<dbReference type="EMBL" id="CAFAAJ010000227">
    <property type="protein sequence ID" value="CAB4824464.1"/>
    <property type="molecule type" value="Genomic_DNA"/>
</dbReference>
<feature type="compositionally biased region" description="Basic and acidic residues" evidence="1">
    <location>
        <begin position="97"/>
        <end position="112"/>
    </location>
</feature>
<protein>
    <submittedName>
        <fullName evidence="2">Unannotated protein</fullName>
    </submittedName>
</protein>
<proteinExistence type="predicted"/>
<feature type="compositionally biased region" description="Basic residues" evidence="1">
    <location>
        <begin position="155"/>
        <end position="166"/>
    </location>
</feature>
<name>A0A6J6ZVN7_9ZZZZ</name>
<dbReference type="AlphaFoldDB" id="A0A6J6ZVN7"/>
<gene>
    <name evidence="2" type="ORF">UFOPK3001_02380</name>
</gene>
<reference evidence="2" key="1">
    <citation type="submission" date="2020-05" db="EMBL/GenBank/DDBJ databases">
        <authorList>
            <person name="Chiriac C."/>
            <person name="Salcher M."/>
            <person name="Ghai R."/>
            <person name="Kavagutti S V."/>
        </authorList>
    </citation>
    <scope>NUCLEOTIDE SEQUENCE</scope>
</reference>
<accession>A0A6J6ZVN7</accession>
<feature type="compositionally biased region" description="Basic residues" evidence="1">
    <location>
        <begin position="113"/>
        <end position="131"/>
    </location>
</feature>